<dbReference type="SUPFAM" id="SSF141868">
    <property type="entry name" value="EAL domain-like"/>
    <property type="match status" value="1"/>
</dbReference>
<dbReference type="PROSITE" id="PS50113">
    <property type="entry name" value="PAC"/>
    <property type="match status" value="1"/>
</dbReference>
<feature type="non-terminal residue" evidence="6">
    <location>
        <position position="695"/>
    </location>
</feature>
<protein>
    <submittedName>
        <fullName evidence="6">GGDEF domain-containing protein</fullName>
    </submittedName>
</protein>
<feature type="domain" description="EAL" evidence="4">
    <location>
        <begin position="655"/>
        <end position="695"/>
    </location>
</feature>
<dbReference type="SUPFAM" id="SSF55785">
    <property type="entry name" value="PYP-like sensor domain (PAS domain)"/>
    <property type="match status" value="1"/>
</dbReference>
<dbReference type="InterPro" id="IPR052163">
    <property type="entry name" value="DGC-Regulatory_Protein"/>
</dbReference>
<dbReference type="Gene3D" id="3.20.20.450">
    <property type="entry name" value="EAL domain"/>
    <property type="match status" value="1"/>
</dbReference>
<dbReference type="CDD" id="cd12915">
    <property type="entry name" value="PDC2_DGC_like"/>
    <property type="match status" value="1"/>
</dbReference>
<dbReference type="Gene3D" id="3.30.450.20">
    <property type="entry name" value="PAS domain"/>
    <property type="match status" value="3"/>
</dbReference>
<evidence type="ECO:0000259" key="2">
    <source>
        <dbReference type="PROSITE" id="PS50112"/>
    </source>
</evidence>
<dbReference type="RefSeq" id="WP_096654381.1">
    <property type="nucleotide sequence ID" value="NZ_NWUX01000025.1"/>
</dbReference>
<accession>A0A2A4HGU8</accession>
<dbReference type="InterPro" id="IPR035919">
    <property type="entry name" value="EAL_sf"/>
</dbReference>
<dbReference type="InterPro" id="IPR001610">
    <property type="entry name" value="PAC"/>
</dbReference>
<evidence type="ECO:0000259" key="4">
    <source>
        <dbReference type="PROSITE" id="PS50883"/>
    </source>
</evidence>
<dbReference type="Pfam" id="PF00990">
    <property type="entry name" value="GGDEF"/>
    <property type="match status" value="1"/>
</dbReference>
<feature type="domain" description="PAC" evidence="3">
    <location>
        <begin position="424"/>
        <end position="476"/>
    </location>
</feature>
<evidence type="ECO:0000313" key="6">
    <source>
        <dbReference type="EMBL" id="PCF93980.1"/>
    </source>
</evidence>
<name>A0A2A4HGU8_9GAMM</name>
<dbReference type="InterPro" id="IPR043128">
    <property type="entry name" value="Rev_trsase/Diguanyl_cyclase"/>
</dbReference>
<gene>
    <name evidence="6" type="ORF">CPA45_19260</name>
</gene>
<evidence type="ECO:0000256" key="1">
    <source>
        <dbReference type="SAM" id="Phobius"/>
    </source>
</evidence>
<dbReference type="EMBL" id="NWUX01000025">
    <property type="protein sequence ID" value="PCF93980.1"/>
    <property type="molecule type" value="Genomic_DNA"/>
</dbReference>
<dbReference type="PROSITE" id="PS50883">
    <property type="entry name" value="EAL"/>
    <property type="match status" value="1"/>
</dbReference>
<dbReference type="Proteomes" id="UP000218677">
    <property type="component" value="Unassembled WGS sequence"/>
</dbReference>
<keyword evidence="1" id="KW-1133">Transmembrane helix</keyword>
<dbReference type="InterPro" id="IPR000160">
    <property type="entry name" value="GGDEF_dom"/>
</dbReference>
<dbReference type="Gene3D" id="3.30.70.270">
    <property type="match status" value="1"/>
</dbReference>
<evidence type="ECO:0000313" key="7">
    <source>
        <dbReference type="Proteomes" id="UP000218677"/>
    </source>
</evidence>
<feature type="domain" description="GGDEF" evidence="5">
    <location>
        <begin position="508"/>
        <end position="646"/>
    </location>
</feature>
<dbReference type="PROSITE" id="PS50887">
    <property type="entry name" value="GGDEF"/>
    <property type="match status" value="1"/>
</dbReference>
<feature type="transmembrane region" description="Helical" evidence="1">
    <location>
        <begin position="15"/>
        <end position="33"/>
    </location>
</feature>
<evidence type="ECO:0000259" key="3">
    <source>
        <dbReference type="PROSITE" id="PS50113"/>
    </source>
</evidence>
<feature type="transmembrane region" description="Helical" evidence="1">
    <location>
        <begin position="294"/>
        <end position="315"/>
    </location>
</feature>
<keyword evidence="1" id="KW-0812">Transmembrane</keyword>
<evidence type="ECO:0000259" key="5">
    <source>
        <dbReference type="PROSITE" id="PS50887"/>
    </source>
</evidence>
<dbReference type="AlphaFoldDB" id="A0A2A4HGU8"/>
<dbReference type="PANTHER" id="PTHR46663">
    <property type="entry name" value="DIGUANYLATE CYCLASE DGCT-RELATED"/>
    <property type="match status" value="1"/>
</dbReference>
<comment type="caution">
    <text evidence="6">The sequence shown here is derived from an EMBL/GenBank/DDBJ whole genome shotgun (WGS) entry which is preliminary data.</text>
</comment>
<dbReference type="PANTHER" id="PTHR46663:SF3">
    <property type="entry name" value="SLL0267 PROTEIN"/>
    <property type="match status" value="1"/>
</dbReference>
<reference evidence="7" key="1">
    <citation type="submission" date="2017-09" db="EMBL/GenBank/DDBJ databases">
        <authorList>
            <person name="Cho G.-S."/>
            <person name="Oguntoyinbo F.A."/>
            <person name="Cnockaert M."/>
            <person name="Kabisch J."/>
            <person name="Neve H."/>
            <person name="Bockelmann W."/>
            <person name="Wenning M."/>
            <person name="Franz C.M."/>
            <person name="Vandamme P."/>
        </authorList>
    </citation>
    <scope>NUCLEOTIDE SEQUENCE [LARGE SCALE GENOMIC DNA]</scope>
    <source>
        <strain evidence="7">MBT G8648</strain>
    </source>
</reference>
<dbReference type="InterPro" id="IPR035965">
    <property type="entry name" value="PAS-like_dom_sf"/>
</dbReference>
<dbReference type="Pfam" id="PF13426">
    <property type="entry name" value="PAS_9"/>
    <property type="match status" value="1"/>
</dbReference>
<dbReference type="NCBIfam" id="TIGR00254">
    <property type="entry name" value="GGDEF"/>
    <property type="match status" value="1"/>
</dbReference>
<dbReference type="SUPFAM" id="SSF55073">
    <property type="entry name" value="Nucleotide cyclase"/>
    <property type="match status" value="1"/>
</dbReference>
<dbReference type="NCBIfam" id="TIGR00229">
    <property type="entry name" value="sensory_box"/>
    <property type="match status" value="1"/>
</dbReference>
<dbReference type="CDD" id="cd00130">
    <property type="entry name" value="PAS"/>
    <property type="match status" value="1"/>
</dbReference>
<dbReference type="SMART" id="SM00091">
    <property type="entry name" value="PAS"/>
    <property type="match status" value="1"/>
</dbReference>
<dbReference type="PROSITE" id="PS50112">
    <property type="entry name" value="PAS"/>
    <property type="match status" value="1"/>
</dbReference>
<dbReference type="InterPro" id="IPR000014">
    <property type="entry name" value="PAS"/>
</dbReference>
<proteinExistence type="predicted"/>
<keyword evidence="7" id="KW-1185">Reference proteome</keyword>
<dbReference type="InterPro" id="IPR001633">
    <property type="entry name" value="EAL_dom"/>
</dbReference>
<dbReference type="CDD" id="cd01949">
    <property type="entry name" value="GGDEF"/>
    <property type="match status" value="1"/>
</dbReference>
<dbReference type="InterPro" id="IPR029787">
    <property type="entry name" value="Nucleotide_cyclase"/>
</dbReference>
<dbReference type="OrthoDB" id="9804951at2"/>
<dbReference type="SMART" id="SM00267">
    <property type="entry name" value="GGDEF"/>
    <property type="match status" value="1"/>
</dbReference>
<feature type="domain" description="PAS" evidence="2">
    <location>
        <begin position="366"/>
        <end position="397"/>
    </location>
</feature>
<dbReference type="InterPro" id="IPR000700">
    <property type="entry name" value="PAS-assoc_C"/>
</dbReference>
<sequence>MRYWNDKWRYLSPRWVGLLGGFLLLCIIMLVALEMRTYYHNQQASAQSRTAVSADVVAEWLGSALDSSLHALESVEALYRLTYESHIDTTTLAYYLAQQRDQLPLWDEVGLLDAQGSVLVSTLALQCTRFDAGGHSFLSALTGEGAPRDTVSRLYWSDRAEGLRLLHALRVGSNAEGPVAFVVARLDPAYLVQLVTRLTLSEGASLALLDTTPRVIVQRVLEIEDTFSLLGREVSTPELVGFLASGEVAGSWERASPVDGTQRLFSARRLNDAPWLVISGEDTTFYLRDWWRRFWIILVGIVLLAALGATAFYHYRRLYAAEKGLREHRQQLTQEVAARKQAQQATELEAAQLKIAAMAFETHLGMFIADADNRIVQVNHTFSEITGYDEKDVVGHTPAILNSGRHDAMFYQQMWQSLSDQDRWQGEVWNRRKNGEVYPQWLTISIVRNDDEVITHYVATLSDITQRKAAEQEIHQLAFFDALTGLPNRRLLIDRIETTLKAAQWERHYSAVMFIDLDNFKTINDSLGHYKGDALLVSVAKRLAGIVRGSDTAARLGGDEFVVMLHELGEDIVVAAQHAEGIAQKLLAALREPMVIDEHPLQVSGSIGITLFAGQKMGVSEILQQADLAMYQAKAAGRNALRFFDPSMQAAVMERAQLEADLRHAIDRQQLSLYYQTQVDDHGHVVGVEALVRWL</sequence>
<keyword evidence="1" id="KW-0472">Membrane</keyword>
<organism evidence="6 7">
    <name type="scientific">Vreelandella nigrificans</name>
    <dbReference type="NCBI Taxonomy" id="2042704"/>
    <lineage>
        <taxon>Bacteria</taxon>
        <taxon>Pseudomonadati</taxon>
        <taxon>Pseudomonadota</taxon>
        <taxon>Gammaproteobacteria</taxon>
        <taxon>Oceanospirillales</taxon>
        <taxon>Halomonadaceae</taxon>
        <taxon>Vreelandella</taxon>
    </lineage>
</organism>
<dbReference type="SMART" id="SM00086">
    <property type="entry name" value="PAC"/>
    <property type="match status" value="1"/>
</dbReference>